<comment type="caution">
    <text evidence="2">The sequence shown here is derived from an EMBL/GenBank/DDBJ whole genome shotgun (WGS) entry which is preliminary data.</text>
</comment>
<feature type="non-terminal residue" evidence="2">
    <location>
        <position position="1"/>
    </location>
</feature>
<gene>
    <name evidence="2" type="ORF">PY00613</name>
</gene>
<dbReference type="InParanoid" id="Q7RRV4"/>
<dbReference type="PaxDb" id="73239-Q7RRV4"/>
<protein>
    <submittedName>
        <fullName evidence="2">Uncharacterized protein</fullName>
    </submittedName>
</protein>
<dbReference type="STRING" id="73239.Q7RRV4"/>
<dbReference type="Proteomes" id="UP000008553">
    <property type="component" value="Unassembled WGS sequence"/>
</dbReference>
<sequence>TKQNIPNQISQSNNNLYYNIVNLYEIEKIINIENATFQNHEKKYLKLNIFFIKNVMSMLHRFVNKHIWKSKTDINNQHTPHPENTSSQIGQNVTTIRNDSKYSDSSFSDNSNNNGFNDSQSSSNSSNNGKTRDKSLNPSIENKNVDKKICIFLKSIYFIILKYSIYVQNTKFSNNLFMHNINTKKRQNEKYNDQNKETKVDINKHNYSIKEENIYTNYCKLFYEYTINHYRNCIETEKNSENSYLYNNLGEQIVNNSNCDRRLNEHFKSSSPQNNNNSITDISNSAYVCMIDLYCPYCEEIKILFLSIIIFLSFSLDNFPLFFLQDINETRELTKDGDSYNKKNENIIILCERIFYYLSKKNIYRNFCIFREAKLLEKYFIKIFIKLLYCNQKKTMNNLQKYEIYIYKNELNPLNSQSIQFKEGNDKDEHIQGRYYHSINNCCNYSSINNNVTCESDIDKKCKEPNYIFKECNNDKNYTKDKTDRSIYNKINDSNINTYNTTCSCKNIYYYTKKKKIFKKHMTHDNHFYINYFLNYFLIEKTEKNNLEYIYDKIYYYILIVIMCFKDKNFLSILLSKNENFYDEFNKSLQEYLKYVLKNKQE</sequence>
<reference evidence="2 3" key="1">
    <citation type="journal article" date="2002" name="Nature">
        <title>Genome sequence and comparative analysis of the model rodent malaria parasite Plasmodium yoelii yoelii.</title>
        <authorList>
            <person name="Carlton J.M."/>
            <person name="Angiuoli S.V."/>
            <person name="Suh B.B."/>
            <person name="Kooij T.W."/>
            <person name="Pertea M."/>
            <person name="Silva J.C."/>
            <person name="Ermolaeva M.D."/>
            <person name="Allen J.E."/>
            <person name="Selengut J.D."/>
            <person name="Koo H.L."/>
            <person name="Peterson J.D."/>
            <person name="Pop M."/>
            <person name="Kosack D.S."/>
            <person name="Shumway M.F."/>
            <person name="Bidwell S.L."/>
            <person name="Shallom S.J."/>
            <person name="van Aken S.E."/>
            <person name="Riedmuller S.B."/>
            <person name="Feldblyum T.V."/>
            <person name="Cho J.K."/>
            <person name="Quackenbush J."/>
            <person name="Sedegah M."/>
            <person name="Shoaibi A."/>
            <person name="Cummings L.M."/>
            <person name="Florens L."/>
            <person name="Yates J.R."/>
            <person name="Raine J.D."/>
            <person name="Sinden R.E."/>
            <person name="Harris M.A."/>
            <person name="Cunningham D.A."/>
            <person name="Preiser P.R."/>
            <person name="Bergman L.W."/>
            <person name="Vaidya A.B."/>
            <person name="van Lin L.H."/>
            <person name="Janse C.J."/>
            <person name="Waters A.P."/>
            <person name="Smith H.O."/>
            <person name="White O.R."/>
            <person name="Salzberg S.L."/>
            <person name="Venter J.C."/>
            <person name="Fraser C.M."/>
            <person name="Hoffman S.L."/>
            <person name="Gardner M.J."/>
            <person name="Carucci D.J."/>
        </authorList>
    </citation>
    <scope>NUCLEOTIDE SEQUENCE [LARGE SCALE GENOMIC DNA]</scope>
    <source>
        <strain evidence="2 3">17XNL</strain>
    </source>
</reference>
<evidence type="ECO:0000313" key="2">
    <source>
        <dbReference type="EMBL" id="EAA17276.1"/>
    </source>
</evidence>
<feature type="compositionally biased region" description="Low complexity" evidence="1">
    <location>
        <begin position="103"/>
        <end position="128"/>
    </location>
</feature>
<dbReference type="EMBL" id="AABL01000166">
    <property type="protein sequence ID" value="EAA17276.1"/>
    <property type="molecule type" value="Genomic_DNA"/>
</dbReference>
<feature type="non-terminal residue" evidence="2">
    <location>
        <position position="602"/>
    </location>
</feature>
<keyword evidence="3" id="KW-1185">Reference proteome</keyword>
<evidence type="ECO:0000313" key="3">
    <source>
        <dbReference type="Proteomes" id="UP000008553"/>
    </source>
</evidence>
<evidence type="ECO:0000256" key="1">
    <source>
        <dbReference type="SAM" id="MobiDB-lite"/>
    </source>
</evidence>
<feature type="region of interest" description="Disordered" evidence="1">
    <location>
        <begin position="100"/>
        <end position="139"/>
    </location>
</feature>
<accession>Q7RRV4</accession>
<dbReference type="AlphaFoldDB" id="Q7RRV4"/>
<proteinExistence type="predicted"/>
<organism evidence="2 3">
    <name type="scientific">Plasmodium yoelii yoelii</name>
    <dbReference type="NCBI Taxonomy" id="73239"/>
    <lineage>
        <taxon>Eukaryota</taxon>
        <taxon>Sar</taxon>
        <taxon>Alveolata</taxon>
        <taxon>Apicomplexa</taxon>
        <taxon>Aconoidasida</taxon>
        <taxon>Haemosporida</taxon>
        <taxon>Plasmodiidae</taxon>
        <taxon>Plasmodium</taxon>
        <taxon>Plasmodium (Vinckeia)</taxon>
    </lineage>
</organism>
<name>Q7RRV4_PLAYO</name>